<evidence type="ECO:0000313" key="3">
    <source>
        <dbReference type="Proteomes" id="UP000664781"/>
    </source>
</evidence>
<evidence type="ECO:0000256" key="1">
    <source>
        <dbReference type="SAM" id="Phobius"/>
    </source>
</evidence>
<gene>
    <name evidence="2" type="ORF">J1792_33130</name>
</gene>
<proteinExistence type="predicted"/>
<keyword evidence="1" id="KW-0812">Transmembrane</keyword>
<sequence>MNSTPTTSSSRRPRTDWRPTPLSLTVAAWAAAVMVVGQFALIAAVPVVIAASLALIVTLRRARPARLPVM</sequence>
<dbReference type="EMBL" id="JAFMOF010000008">
    <property type="protein sequence ID" value="MBO0657383.1"/>
    <property type="molecule type" value="Genomic_DNA"/>
</dbReference>
<keyword evidence="3" id="KW-1185">Reference proteome</keyword>
<keyword evidence="1" id="KW-1133">Transmembrane helix</keyword>
<evidence type="ECO:0000313" key="2">
    <source>
        <dbReference type="EMBL" id="MBO0657383.1"/>
    </source>
</evidence>
<dbReference type="Proteomes" id="UP000664781">
    <property type="component" value="Unassembled WGS sequence"/>
</dbReference>
<feature type="transmembrane region" description="Helical" evidence="1">
    <location>
        <begin position="26"/>
        <end position="57"/>
    </location>
</feature>
<accession>A0A939FT16</accession>
<dbReference type="RefSeq" id="WP_207248926.1">
    <property type="nucleotide sequence ID" value="NZ_JAFMOF010000008.1"/>
</dbReference>
<dbReference type="AlphaFoldDB" id="A0A939FT16"/>
<comment type="caution">
    <text evidence="2">The sequence shown here is derived from an EMBL/GenBank/DDBJ whole genome shotgun (WGS) entry which is preliminary data.</text>
</comment>
<protein>
    <submittedName>
        <fullName evidence="2">Uncharacterized protein</fullName>
    </submittedName>
</protein>
<reference evidence="2" key="1">
    <citation type="submission" date="2021-03" db="EMBL/GenBank/DDBJ databases">
        <title>Streptomyces strains.</title>
        <authorList>
            <person name="Lund M.B."/>
            <person name="Toerring T."/>
        </authorList>
    </citation>
    <scope>NUCLEOTIDE SEQUENCE</scope>
    <source>
        <strain evidence="2">JCM 4242</strain>
    </source>
</reference>
<keyword evidence="1" id="KW-0472">Membrane</keyword>
<name>A0A939FT16_9ACTN</name>
<organism evidence="2 3">
    <name type="scientific">Streptomyces triculaminicus</name>
    <dbReference type="NCBI Taxonomy" id="2816232"/>
    <lineage>
        <taxon>Bacteria</taxon>
        <taxon>Bacillati</taxon>
        <taxon>Actinomycetota</taxon>
        <taxon>Actinomycetes</taxon>
        <taxon>Kitasatosporales</taxon>
        <taxon>Streptomycetaceae</taxon>
        <taxon>Streptomyces</taxon>
    </lineage>
</organism>